<evidence type="ECO:0000256" key="1">
    <source>
        <dbReference type="SAM" id="Phobius"/>
    </source>
</evidence>
<dbReference type="InterPro" id="IPR012349">
    <property type="entry name" value="Split_barrel_FMN-bd"/>
</dbReference>
<keyword evidence="1" id="KW-0812">Transmembrane</keyword>
<dbReference type="AlphaFoldDB" id="A0A9P8A858"/>
<dbReference type="Proteomes" id="UP000717515">
    <property type="component" value="Unassembled WGS sequence"/>
</dbReference>
<accession>A0A9P8A858</accession>
<comment type="caution">
    <text evidence="3">The sequence shown here is derived from an EMBL/GenBank/DDBJ whole genome shotgun (WGS) entry which is preliminary data.</text>
</comment>
<name>A0A9P8A858_MORAP</name>
<protein>
    <recommendedName>
        <fullName evidence="2">Pyridoxamine 5'-phosphate oxidase N-terminal domain-containing protein</fullName>
    </recommendedName>
</protein>
<dbReference type="Pfam" id="PF01243">
    <property type="entry name" value="PNPOx_N"/>
    <property type="match status" value="1"/>
</dbReference>
<dbReference type="PANTHER" id="PTHR39336">
    <property type="entry name" value="PYRIDOXAMINE PHOSPHATE OXIDASE FAMILY PROTEIN (AFU_ORTHOLOGUE AFUA_6G11440)"/>
    <property type="match status" value="1"/>
</dbReference>
<keyword evidence="1" id="KW-1133">Transmembrane helix</keyword>
<dbReference type="InterPro" id="IPR011576">
    <property type="entry name" value="Pyridox_Oxase_N"/>
</dbReference>
<gene>
    <name evidence="3" type="ORF">KVV02_002007</name>
</gene>
<evidence type="ECO:0000259" key="2">
    <source>
        <dbReference type="Pfam" id="PF01243"/>
    </source>
</evidence>
<feature type="transmembrane region" description="Helical" evidence="1">
    <location>
        <begin position="222"/>
        <end position="245"/>
    </location>
</feature>
<evidence type="ECO:0000313" key="4">
    <source>
        <dbReference type="Proteomes" id="UP000717515"/>
    </source>
</evidence>
<sequence length="254" mass="27917">MGQWFDDISEDHAEWIKKQKIFFVATAPLDGRGTVNCSPKGHDCLRVLSRTQVCYLELSGSGIETQSHLEENGRITVMLMAVEGGPRIMRLLGTGRVVRVDSPEYNMLMQEQFKDSDIYHASGKRGIIMIDVRKVGTSCGYAVPYYDYQGQRDVLVKAFSKRDEATVKEYWKTKNGFSLDGLPGMRHAVLGPEWEGKNRGPGEPIVLPEKNGSSPLTAFANWMTAGTGVANASILAAGVAIGVALSQYAAGRRR</sequence>
<dbReference type="EMBL" id="JAIFTL010000074">
    <property type="protein sequence ID" value="KAG9324206.1"/>
    <property type="molecule type" value="Genomic_DNA"/>
</dbReference>
<reference evidence="3" key="1">
    <citation type="submission" date="2021-07" db="EMBL/GenBank/DDBJ databases">
        <title>Draft genome of Mortierella alpina, strain LL118, isolated from an aspen leaf litter sample.</title>
        <authorList>
            <person name="Yang S."/>
            <person name="Vinatzer B.A."/>
        </authorList>
    </citation>
    <scope>NUCLEOTIDE SEQUENCE</scope>
    <source>
        <strain evidence="3">LL118</strain>
    </source>
</reference>
<organism evidence="3 4">
    <name type="scientific">Mortierella alpina</name>
    <name type="common">Oleaginous fungus</name>
    <name type="synonym">Mortierella renispora</name>
    <dbReference type="NCBI Taxonomy" id="64518"/>
    <lineage>
        <taxon>Eukaryota</taxon>
        <taxon>Fungi</taxon>
        <taxon>Fungi incertae sedis</taxon>
        <taxon>Mucoromycota</taxon>
        <taxon>Mortierellomycotina</taxon>
        <taxon>Mortierellomycetes</taxon>
        <taxon>Mortierellales</taxon>
        <taxon>Mortierellaceae</taxon>
        <taxon>Mortierella</taxon>
    </lineage>
</organism>
<dbReference type="PANTHER" id="PTHR39336:SF1">
    <property type="entry name" value="PYRIDOXAMINE PHOSPHATE OXIDASE FAMILY PROTEIN (AFU_ORTHOLOGUE AFUA_6G11440)"/>
    <property type="match status" value="1"/>
</dbReference>
<dbReference type="Gene3D" id="2.30.110.10">
    <property type="entry name" value="Electron Transport, Fmn-binding Protein, Chain A"/>
    <property type="match status" value="1"/>
</dbReference>
<feature type="domain" description="Pyridoxamine 5'-phosphate oxidase N-terminal" evidence="2">
    <location>
        <begin position="9"/>
        <end position="138"/>
    </location>
</feature>
<keyword evidence="1" id="KW-0472">Membrane</keyword>
<dbReference type="SUPFAM" id="SSF50475">
    <property type="entry name" value="FMN-binding split barrel"/>
    <property type="match status" value="1"/>
</dbReference>
<proteinExistence type="predicted"/>
<evidence type="ECO:0000313" key="3">
    <source>
        <dbReference type="EMBL" id="KAG9324206.1"/>
    </source>
</evidence>